<feature type="active site" evidence="10">
    <location>
        <position position="415"/>
    </location>
</feature>
<evidence type="ECO:0000256" key="2">
    <source>
        <dbReference type="ARBA" id="ARBA00004922"/>
    </source>
</evidence>
<comment type="cofactor">
    <cofactor evidence="1 11">
        <name>Ca(2+)</name>
        <dbReference type="ChEBI" id="CHEBI:29108"/>
    </cofactor>
</comment>
<dbReference type="Gene3D" id="1.50.10.10">
    <property type="match status" value="2"/>
</dbReference>
<evidence type="ECO:0000256" key="6">
    <source>
        <dbReference type="ARBA" id="ARBA00022837"/>
    </source>
</evidence>
<dbReference type="GO" id="GO:0004571">
    <property type="term" value="F:mannosyl-oligosaccharide 1,2-alpha-mannosidase activity"/>
    <property type="evidence" value="ECO:0007669"/>
    <property type="project" value="UniProtKB-EC"/>
</dbReference>
<comment type="catalytic activity">
    <reaction evidence="8">
        <text>N(4)-(alpha-D-Man-(1-&gt;2)-alpha-D-Man-(1-&gt;2)-alpha-D-Man-(1-&gt;3)-[alpha-D-Man-(1-&gt;3)-[alpha-D-Man-(1-&gt;2)-alpha-D-Man-(1-&gt;6)]-alpha-D-Man-(1-&gt;6)]-beta-D-Man-(1-&gt;4)-beta-D-GlcNAc-(1-&gt;4)-beta-D-GlcNAc)-L-asparaginyl-[protein] (N-glucan mannose isomer 8A1,2,3B1,3) + 3 H2O = N(4)-(alpha-D-Man-(1-&gt;3)-[alpha-D-Man-(1-&gt;3)-[alpha-D-Man-(1-&gt;6)]-alpha-D-Man-(1-&gt;6)]-beta-D-Man-(1-&gt;4)-beta-D-GlcNAc-(1-&gt;4)-beta-D-GlcNAc)-L-asparaginyl-[protein] (N-glucan mannose isomer 5A1,2) + 3 beta-D-mannose</text>
        <dbReference type="Rhea" id="RHEA:56028"/>
        <dbReference type="Rhea" id="RHEA-COMP:14358"/>
        <dbReference type="Rhea" id="RHEA-COMP:14367"/>
        <dbReference type="ChEBI" id="CHEBI:15377"/>
        <dbReference type="ChEBI" id="CHEBI:28563"/>
        <dbReference type="ChEBI" id="CHEBI:59087"/>
        <dbReference type="ChEBI" id="CHEBI:60628"/>
        <dbReference type="EC" id="3.2.1.113"/>
    </reaction>
</comment>
<dbReference type="AlphaFoldDB" id="A0A507DUF4"/>
<evidence type="ECO:0000256" key="4">
    <source>
        <dbReference type="ARBA" id="ARBA00022723"/>
    </source>
</evidence>
<dbReference type="EMBL" id="QEAQ01000112">
    <property type="protein sequence ID" value="TPX55384.1"/>
    <property type="molecule type" value="Genomic_DNA"/>
</dbReference>
<feature type="binding site" evidence="11">
    <location>
        <position position="730"/>
    </location>
    <ligand>
        <name>Ca(2+)</name>
        <dbReference type="ChEBI" id="CHEBI:29108"/>
    </ligand>
</feature>
<dbReference type="PANTHER" id="PTHR11742">
    <property type="entry name" value="MANNOSYL-OLIGOSACCHARIDE ALPHA-1,2-MANNOSIDASE-RELATED"/>
    <property type="match status" value="1"/>
</dbReference>
<evidence type="ECO:0000256" key="7">
    <source>
        <dbReference type="ARBA" id="ARBA00023157"/>
    </source>
</evidence>
<keyword evidence="7 12" id="KW-1015">Disulfide bond</keyword>
<dbReference type="InterPro" id="IPR036026">
    <property type="entry name" value="Seven-hairpin_glycosidases"/>
</dbReference>
<protein>
    <recommendedName>
        <fullName evidence="13">alpha-1,2-Mannosidase</fullName>
        <ecNumber evidence="13">3.2.1.-</ecNumber>
    </recommendedName>
</protein>
<organism evidence="14 15">
    <name type="scientific">Powellomyces hirtus</name>
    <dbReference type="NCBI Taxonomy" id="109895"/>
    <lineage>
        <taxon>Eukaryota</taxon>
        <taxon>Fungi</taxon>
        <taxon>Fungi incertae sedis</taxon>
        <taxon>Chytridiomycota</taxon>
        <taxon>Chytridiomycota incertae sedis</taxon>
        <taxon>Chytridiomycetes</taxon>
        <taxon>Spizellomycetales</taxon>
        <taxon>Powellomycetaceae</taxon>
        <taxon>Powellomyces</taxon>
    </lineage>
</organism>
<dbReference type="Proteomes" id="UP000318582">
    <property type="component" value="Unassembled WGS sequence"/>
</dbReference>
<dbReference type="GO" id="GO:0005802">
    <property type="term" value="C:trans-Golgi network"/>
    <property type="evidence" value="ECO:0007669"/>
    <property type="project" value="TreeGrafter"/>
</dbReference>
<dbReference type="InterPro" id="IPR050749">
    <property type="entry name" value="Glycosyl_Hydrolase_47"/>
</dbReference>
<dbReference type="Pfam" id="PF01532">
    <property type="entry name" value="Glyco_hydro_47"/>
    <property type="match status" value="1"/>
</dbReference>
<dbReference type="GO" id="GO:0005783">
    <property type="term" value="C:endoplasmic reticulum"/>
    <property type="evidence" value="ECO:0007669"/>
    <property type="project" value="TreeGrafter"/>
</dbReference>
<evidence type="ECO:0000256" key="10">
    <source>
        <dbReference type="PIRSR" id="PIRSR601382-1"/>
    </source>
</evidence>
<dbReference type="PANTHER" id="PTHR11742:SF55">
    <property type="entry name" value="ENDOPLASMIC RETICULUM MANNOSYL-OLIGOSACCHARIDE 1,2-ALPHA-MANNOSIDASE"/>
    <property type="match status" value="1"/>
</dbReference>
<dbReference type="InterPro" id="IPR001382">
    <property type="entry name" value="Glyco_hydro_47"/>
</dbReference>
<feature type="active site" description="Proton donor" evidence="10">
    <location>
        <position position="541"/>
    </location>
</feature>
<dbReference type="GO" id="GO:0005509">
    <property type="term" value="F:calcium ion binding"/>
    <property type="evidence" value="ECO:0007669"/>
    <property type="project" value="InterPro"/>
</dbReference>
<keyword evidence="5 13" id="KW-0378">Hydrolase</keyword>
<evidence type="ECO:0000256" key="12">
    <source>
        <dbReference type="PIRSR" id="PIRSR601382-3"/>
    </source>
</evidence>
<keyword evidence="15" id="KW-1185">Reference proteome</keyword>
<keyword evidence="4 11" id="KW-0479">Metal-binding</keyword>
<dbReference type="SUPFAM" id="SSF48225">
    <property type="entry name" value="Seven-hairpin glycosidases"/>
    <property type="match status" value="1"/>
</dbReference>
<dbReference type="GO" id="GO:0005768">
    <property type="term" value="C:endosome"/>
    <property type="evidence" value="ECO:0007669"/>
    <property type="project" value="TreeGrafter"/>
</dbReference>
<name>A0A507DUF4_9FUNG</name>
<sequence>MAAVLAGGSAYYFSVRWMPDPSVARRVGGQSVLLAALRIAGVTVAIVRGLEVLQNAGRFSKARPSAILKGLEPMSLEPLSIDIRTRRNWEDDFTPTPSHERKVRPDRPYVASIHWGGADDADAAWTKYNKAAPQRSELGRRIVLYILIALLVGFGLWEFARPSATSVESAPAETAKPAAAITKSGAATVRNVNDTVWDARAENVAEAFRHAWKGYETHAWGYDELKPITHSHSTWMNVGMTIIDSLDTALVMNEAQIFDKALKWVMEDLKFDYDGDSNVFELTIRVLGGLLSAYQLTNAKHPPLLKRAQELADILLLAFDTPSKLPLESVNFATGKPRAANGGAGPGSTAEITTLSLEFKYLSFLTGNKKYWNAVQEIGKVISKIPKTDGLVPIYVNTDTAEWANREIRLGSRGDSYYEYLGKQYLLTNEEVYLDEYRAAITGIRKHLLGLSNPHQFFFIGELPSGVPTPPNRDLHPKMDHLVCFLPGTLALIATRGKLTATMSERLALDHVDLLDLELAEELGTSCWQMYSQTLTGLAPEIVYWRAQNQQLFNEKTQTLAERELKRHQTGTASPRPTHVSRYLNSSLSITDNIPISDLNPLAAAIRPLKLGGPVEQDFAIHAQDGHNLLRPETIESFFVLYRVTGNPIWRERGWEMFQGFERWCRVEEGGYTSLNNVRVKPPTPRDKMETFFLGETLKYFYLLFASPPSPGDEDDGRRLIDLENYVLNTEAHPFPKFTAPSGFL</sequence>
<evidence type="ECO:0000313" key="15">
    <source>
        <dbReference type="Proteomes" id="UP000318582"/>
    </source>
</evidence>
<proteinExistence type="inferred from homology"/>
<comment type="pathway">
    <text evidence="2">Protein modification; protein glycosylation.</text>
</comment>
<evidence type="ECO:0000256" key="5">
    <source>
        <dbReference type="ARBA" id="ARBA00022801"/>
    </source>
</evidence>
<feature type="active site" evidence="10">
    <location>
        <position position="633"/>
    </location>
</feature>
<evidence type="ECO:0000313" key="14">
    <source>
        <dbReference type="EMBL" id="TPX55384.1"/>
    </source>
</evidence>
<dbReference type="GO" id="GO:0016020">
    <property type="term" value="C:membrane"/>
    <property type="evidence" value="ECO:0007669"/>
    <property type="project" value="InterPro"/>
</dbReference>
<keyword evidence="6 11" id="KW-0106">Calcium</keyword>
<dbReference type="PRINTS" id="PR00747">
    <property type="entry name" value="GLYHDRLASE47"/>
</dbReference>
<gene>
    <name evidence="14" type="ORF">PhCBS80983_g05348</name>
</gene>
<reference evidence="14 15" key="1">
    <citation type="journal article" date="2019" name="Sci. Rep.">
        <title>Comparative genomics of chytrid fungi reveal insights into the obligate biotrophic and pathogenic lifestyle of Synchytrium endobioticum.</title>
        <authorList>
            <person name="van de Vossenberg B.T.L.H."/>
            <person name="Warris S."/>
            <person name="Nguyen H.D.T."/>
            <person name="van Gent-Pelzer M.P.E."/>
            <person name="Joly D.L."/>
            <person name="van de Geest H.C."/>
            <person name="Bonants P.J.M."/>
            <person name="Smith D.S."/>
            <person name="Levesque C.A."/>
            <person name="van der Lee T.A.J."/>
        </authorList>
    </citation>
    <scope>NUCLEOTIDE SEQUENCE [LARGE SCALE GENOMIC DNA]</scope>
    <source>
        <strain evidence="14 15">CBS 809.83</strain>
    </source>
</reference>
<comment type="similarity">
    <text evidence="3 13">Belongs to the glycosyl hydrolase 47 family.</text>
</comment>
<comment type="caution">
    <text evidence="14">The sequence shown here is derived from an EMBL/GenBank/DDBJ whole genome shotgun (WGS) entry which is preliminary data.</text>
</comment>
<evidence type="ECO:0000256" key="13">
    <source>
        <dbReference type="RuleBase" id="RU361193"/>
    </source>
</evidence>
<comment type="catalytic activity">
    <reaction evidence="9">
        <text>N(4)-(alpha-D-Man-(1-&gt;2)-alpha-D-Man-(1-&gt;2)-alpha-D-Man-(1-&gt;3)-[alpha-D-Man-(1-&gt;2)-alpha-D-Man-(1-&gt;3)-[alpha-D-Man-(1-&gt;2)-alpha-D-Man-(1-&gt;6)]-alpha-D-Man-(1-&gt;6)]-beta-D-Man-(1-&gt;4)-beta-D-GlcNAc-(1-&gt;4)-beta-D-GlcNAc)-L-asparaginyl-[protein] (N-glucan mannose isomer 9A1,2,3B1,2,3) + 4 H2O = N(4)-(alpha-D-Man-(1-&gt;3)-[alpha-D-Man-(1-&gt;3)-[alpha-D-Man-(1-&gt;6)]-alpha-D-Man-(1-&gt;6)]-beta-D-Man-(1-&gt;4)-beta-D-GlcNAc-(1-&gt;4)-beta-D-GlcNAc)-L-asparaginyl-[protein] (N-glucan mannose isomer 5A1,2) + 4 beta-D-mannose</text>
        <dbReference type="Rhea" id="RHEA:56008"/>
        <dbReference type="Rhea" id="RHEA-COMP:14356"/>
        <dbReference type="Rhea" id="RHEA-COMP:14367"/>
        <dbReference type="ChEBI" id="CHEBI:15377"/>
        <dbReference type="ChEBI" id="CHEBI:28563"/>
        <dbReference type="ChEBI" id="CHEBI:59087"/>
        <dbReference type="ChEBI" id="CHEBI:139493"/>
        <dbReference type="EC" id="3.2.1.113"/>
    </reaction>
</comment>
<dbReference type="InterPro" id="IPR012341">
    <property type="entry name" value="6hp_glycosidase-like_sf"/>
</dbReference>
<feature type="disulfide bond" evidence="12">
    <location>
        <begin position="484"/>
        <end position="527"/>
    </location>
</feature>
<keyword evidence="13" id="KW-0326">Glycosidase</keyword>
<evidence type="ECO:0000256" key="11">
    <source>
        <dbReference type="PIRSR" id="PIRSR601382-2"/>
    </source>
</evidence>
<feature type="active site" description="Proton donor" evidence="10">
    <location>
        <position position="281"/>
    </location>
</feature>
<evidence type="ECO:0000256" key="3">
    <source>
        <dbReference type="ARBA" id="ARBA00007658"/>
    </source>
</evidence>
<dbReference type="STRING" id="109895.A0A507DUF4"/>
<dbReference type="GO" id="GO:0005975">
    <property type="term" value="P:carbohydrate metabolic process"/>
    <property type="evidence" value="ECO:0007669"/>
    <property type="project" value="InterPro"/>
</dbReference>
<evidence type="ECO:0000256" key="1">
    <source>
        <dbReference type="ARBA" id="ARBA00001913"/>
    </source>
</evidence>
<dbReference type="EC" id="3.2.1.-" evidence="13"/>
<accession>A0A507DUF4</accession>
<dbReference type="GO" id="GO:0036503">
    <property type="term" value="P:ERAD pathway"/>
    <property type="evidence" value="ECO:0007669"/>
    <property type="project" value="UniProtKB-ARBA"/>
</dbReference>
<evidence type="ECO:0000256" key="8">
    <source>
        <dbReference type="ARBA" id="ARBA00047669"/>
    </source>
</evidence>
<evidence type="ECO:0000256" key="9">
    <source>
        <dbReference type="ARBA" id="ARBA00048605"/>
    </source>
</evidence>